<keyword evidence="1" id="KW-0472">Membrane</keyword>
<dbReference type="Gene3D" id="2.60.40.1120">
    <property type="entry name" value="Carboxypeptidase-like, regulatory domain"/>
    <property type="match status" value="1"/>
</dbReference>
<dbReference type="SUPFAM" id="SSF49299">
    <property type="entry name" value="PKD domain"/>
    <property type="match status" value="1"/>
</dbReference>
<name>A0A1G2IGA6_9BACT</name>
<reference evidence="2 3" key="1">
    <citation type="journal article" date="2016" name="Nat. Commun.">
        <title>Thousands of microbial genomes shed light on interconnected biogeochemical processes in an aquifer system.</title>
        <authorList>
            <person name="Anantharaman K."/>
            <person name="Brown C.T."/>
            <person name="Hug L.A."/>
            <person name="Sharon I."/>
            <person name="Castelle C.J."/>
            <person name="Probst A.J."/>
            <person name="Thomas B.C."/>
            <person name="Singh A."/>
            <person name="Wilkins M.J."/>
            <person name="Karaoz U."/>
            <person name="Brodie E.L."/>
            <person name="Williams K.H."/>
            <person name="Hubbard S.S."/>
            <person name="Banfield J.F."/>
        </authorList>
    </citation>
    <scope>NUCLEOTIDE SEQUENCE [LARGE SCALE GENOMIC DNA]</scope>
</reference>
<dbReference type="InterPro" id="IPR013783">
    <property type="entry name" value="Ig-like_fold"/>
</dbReference>
<dbReference type="Gene3D" id="2.60.40.10">
    <property type="entry name" value="Immunoglobulins"/>
    <property type="match status" value="1"/>
</dbReference>
<evidence type="ECO:0000313" key="3">
    <source>
        <dbReference type="Proteomes" id="UP000176774"/>
    </source>
</evidence>
<sequence length="617" mass="66239">MTTEGTTYFRYESTDNAGNVQTTVSRSVKIDGTAPIVNAGEDKSGTQFTQTATVTDAASGILSYLWTKTSGPGTITFGTAVLSETTISASANGTYVINLAVTDNAGNSASDSFTLDWRVQTGGGGGGGGISHNECQNQQCVAVAGSGTSQCQGNSQCIVAPPVPTPTPSPIIEQIIQPVSQQIQTITNNIINPLPPLFTPSQVAPSVPVPTPEAFKPQELIAPNPLGVFDLSSIPSDISFFAQKFPAFNSFLRDVGINKIADLQKLGSVQLTLPGFTQTSLAQKPGAPVPPPSDAIPVPTLTKTAAANVPTDVIFAKTAGGLIDINTNLSFDSKGNAFQKINIPVNKPVELIVKPDQPVKSITGLVLFSKPLSVRPVIYPAVTASTQSTPSILLASLIGQATAAQNTDTAAEIPAATDNHNPVQLLLQKFSYAPIANGFWSAEFTSPSIEGEYDIITIMDYQDSNLVPKQIKLITVVDPEGYVYTKLPEGKLRIEGATVSLLWQNPKTLQYELWPAEKYLQKNPQITNDTGKYAFLTPEGTYYLQAIAQGYQSYSTESFTIEKGSLGVFIDLPLKKITPWYQWPLRIAIMLVSILLILFLVYRKFKSRWKNHRGSTM</sequence>
<dbReference type="InterPro" id="IPR035986">
    <property type="entry name" value="PKD_dom_sf"/>
</dbReference>
<feature type="transmembrane region" description="Helical" evidence="1">
    <location>
        <begin position="583"/>
        <end position="602"/>
    </location>
</feature>
<evidence type="ECO:0008006" key="4">
    <source>
        <dbReference type="Google" id="ProtNLM"/>
    </source>
</evidence>
<evidence type="ECO:0000313" key="2">
    <source>
        <dbReference type="EMBL" id="OGZ73460.1"/>
    </source>
</evidence>
<gene>
    <name evidence="2" type="ORF">A2908_04280</name>
</gene>
<organism evidence="2 3">
    <name type="scientific">Candidatus Staskawiczbacteria bacterium RIFCSPLOWO2_01_FULL_38_12b</name>
    <dbReference type="NCBI Taxonomy" id="1802214"/>
    <lineage>
        <taxon>Bacteria</taxon>
        <taxon>Candidatus Staskawicziibacteriota</taxon>
    </lineage>
</organism>
<protein>
    <recommendedName>
        <fullName evidence="4">PKD domain-containing protein</fullName>
    </recommendedName>
</protein>
<dbReference type="InterPro" id="IPR008969">
    <property type="entry name" value="CarboxyPept-like_regulatory"/>
</dbReference>
<dbReference type="AlphaFoldDB" id="A0A1G2IGA6"/>
<proteinExistence type="predicted"/>
<accession>A0A1G2IGA6</accession>
<dbReference type="EMBL" id="MHPA01000012">
    <property type="protein sequence ID" value="OGZ73460.1"/>
    <property type="molecule type" value="Genomic_DNA"/>
</dbReference>
<comment type="caution">
    <text evidence="2">The sequence shown here is derived from an EMBL/GenBank/DDBJ whole genome shotgun (WGS) entry which is preliminary data.</text>
</comment>
<keyword evidence="1" id="KW-0812">Transmembrane</keyword>
<dbReference type="Pfam" id="PF22352">
    <property type="entry name" value="K319L-like_PKD"/>
    <property type="match status" value="1"/>
</dbReference>
<evidence type="ECO:0000256" key="1">
    <source>
        <dbReference type="SAM" id="Phobius"/>
    </source>
</evidence>
<dbReference type="Proteomes" id="UP000176774">
    <property type="component" value="Unassembled WGS sequence"/>
</dbReference>
<dbReference type="SUPFAM" id="SSF49464">
    <property type="entry name" value="Carboxypeptidase regulatory domain-like"/>
    <property type="match status" value="1"/>
</dbReference>
<keyword evidence="1" id="KW-1133">Transmembrane helix</keyword>
<dbReference type="STRING" id="1802214.A2908_04280"/>